<dbReference type="SUPFAM" id="SSF49764">
    <property type="entry name" value="HSP20-like chaperones"/>
    <property type="match status" value="1"/>
</dbReference>
<evidence type="ECO:0000256" key="1">
    <source>
        <dbReference type="PROSITE-ProRule" id="PRU00285"/>
    </source>
</evidence>
<dbReference type="Proteomes" id="UP001335737">
    <property type="component" value="Unassembled WGS sequence"/>
</dbReference>
<dbReference type="InterPro" id="IPR008978">
    <property type="entry name" value="HSP20-like_chaperone"/>
</dbReference>
<dbReference type="CDD" id="cd06464">
    <property type="entry name" value="ACD_sHsps-like"/>
    <property type="match status" value="1"/>
</dbReference>
<name>A0ABU6KI58_9BACI</name>
<comment type="similarity">
    <text evidence="1 2">Belongs to the small heat shock protein (HSP20) family.</text>
</comment>
<dbReference type="InterPro" id="IPR002068">
    <property type="entry name" value="A-crystallin/Hsp20_dom"/>
</dbReference>
<proteinExistence type="inferred from homology"/>
<sequence>MNKYWPKAWKEKMPNFLGEDFFTSFENFEENDMENASTNNTVSNSSNNHNYSSVKVNICESNNELLCIFRIPGLKLEEVDIDVYDMTLEIVGYVTIDHKGFSPIQLELYQGPVKRKIKLPYPARHDKINATYRHGYLYVHLHRLIRTRETKKTLDVHDLDVE</sequence>
<dbReference type="Pfam" id="PF00011">
    <property type="entry name" value="HSP20"/>
    <property type="match status" value="1"/>
</dbReference>
<comment type="caution">
    <text evidence="4">The sequence shown here is derived from an EMBL/GenBank/DDBJ whole genome shotgun (WGS) entry which is preliminary data.</text>
</comment>
<evidence type="ECO:0000256" key="2">
    <source>
        <dbReference type="RuleBase" id="RU003616"/>
    </source>
</evidence>
<feature type="domain" description="SHSP" evidence="3">
    <location>
        <begin position="45"/>
        <end position="162"/>
    </location>
</feature>
<evidence type="ECO:0000259" key="3">
    <source>
        <dbReference type="PROSITE" id="PS01031"/>
    </source>
</evidence>
<dbReference type="EMBL" id="JARZFX010000009">
    <property type="protein sequence ID" value="MEC5425009.1"/>
    <property type="molecule type" value="Genomic_DNA"/>
</dbReference>
<reference evidence="4 5" key="1">
    <citation type="journal article" date="2024" name="Int. J. Syst. Evol. Microbiol.">
        <title>Virgibacillus tibetensis sp. nov., isolated from salt lake on the Tibetan Plateau of China.</title>
        <authorList>
            <person name="Phurbu D."/>
            <person name="Liu Z.-X."/>
            <person name="Wang R."/>
            <person name="Zheng Y.-Y."/>
            <person name="Liu H.-C."/>
            <person name="Zhou Y.-G."/>
            <person name="Yu Y.-J."/>
            <person name="Li A.-H."/>
        </authorList>
    </citation>
    <scope>NUCLEOTIDE SEQUENCE [LARGE SCALE GENOMIC DNA]</scope>
    <source>
        <strain evidence="4 5">C22-A2</strain>
    </source>
</reference>
<keyword evidence="5" id="KW-1185">Reference proteome</keyword>
<organism evidence="4 5">
    <name type="scientific">Virgibacillus tibetensis</name>
    <dbReference type="NCBI Taxonomy" id="3042313"/>
    <lineage>
        <taxon>Bacteria</taxon>
        <taxon>Bacillati</taxon>
        <taxon>Bacillota</taxon>
        <taxon>Bacilli</taxon>
        <taxon>Bacillales</taxon>
        <taxon>Bacillaceae</taxon>
        <taxon>Virgibacillus</taxon>
    </lineage>
</organism>
<dbReference type="Gene3D" id="2.60.40.790">
    <property type="match status" value="1"/>
</dbReference>
<dbReference type="PROSITE" id="PS01031">
    <property type="entry name" value="SHSP"/>
    <property type="match status" value="1"/>
</dbReference>
<gene>
    <name evidence="4" type="ORF">QGM71_16090</name>
</gene>
<protein>
    <submittedName>
        <fullName evidence="4">Hsp20 family protein</fullName>
    </submittedName>
</protein>
<dbReference type="RefSeq" id="WP_327608563.1">
    <property type="nucleotide sequence ID" value="NZ_JARZFX010000009.1"/>
</dbReference>
<evidence type="ECO:0000313" key="4">
    <source>
        <dbReference type="EMBL" id="MEC5425009.1"/>
    </source>
</evidence>
<evidence type="ECO:0000313" key="5">
    <source>
        <dbReference type="Proteomes" id="UP001335737"/>
    </source>
</evidence>
<accession>A0ABU6KI58</accession>